<evidence type="ECO:0000313" key="3">
    <source>
        <dbReference type="EMBL" id="CAH0099431.1"/>
    </source>
</evidence>
<dbReference type="PANTHER" id="PTHR11360:SF286">
    <property type="entry name" value="GH22266P"/>
    <property type="match status" value="1"/>
</dbReference>
<feature type="transmembrane region" description="Helical" evidence="2">
    <location>
        <begin position="342"/>
        <end position="360"/>
    </location>
</feature>
<dbReference type="InterPro" id="IPR036259">
    <property type="entry name" value="MFS_trans_sf"/>
</dbReference>
<dbReference type="GO" id="GO:0008028">
    <property type="term" value="F:monocarboxylic acid transmembrane transporter activity"/>
    <property type="evidence" value="ECO:0007669"/>
    <property type="project" value="TreeGrafter"/>
</dbReference>
<proteinExistence type="predicted"/>
<feature type="transmembrane region" description="Helical" evidence="2">
    <location>
        <begin position="195"/>
        <end position="219"/>
    </location>
</feature>
<dbReference type="AlphaFoldDB" id="A0A8J2RBK0"/>
<feature type="transmembrane region" description="Helical" evidence="2">
    <location>
        <begin position="136"/>
        <end position="161"/>
    </location>
</feature>
<dbReference type="PANTHER" id="PTHR11360">
    <property type="entry name" value="MONOCARBOXYLATE TRANSPORTER"/>
    <property type="match status" value="1"/>
</dbReference>
<keyword evidence="2" id="KW-0472">Membrane</keyword>
<dbReference type="Proteomes" id="UP000789390">
    <property type="component" value="Unassembled WGS sequence"/>
</dbReference>
<feature type="transmembrane region" description="Helical" evidence="2">
    <location>
        <begin position="42"/>
        <end position="68"/>
    </location>
</feature>
<dbReference type="CDD" id="cd17352">
    <property type="entry name" value="MFS_MCT_SLC16"/>
    <property type="match status" value="1"/>
</dbReference>
<feature type="transmembrane region" description="Helical" evidence="2">
    <location>
        <begin position="372"/>
        <end position="393"/>
    </location>
</feature>
<feature type="region of interest" description="Disordered" evidence="1">
    <location>
        <begin position="1"/>
        <end position="21"/>
    </location>
</feature>
<dbReference type="OrthoDB" id="2213137at2759"/>
<accession>A0A8J2RBK0</accession>
<gene>
    <name evidence="3" type="ORF">DGAL_LOCUS1565</name>
</gene>
<protein>
    <recommendedName>
        <fullName evidence="5">Major facilitator superfamily (MFS) profile domain-containing protein</fullName>
    </recommendedName>
</protein>
<dbReference type="Gene3D" id="1.20.1250.20">
    <property type="entry name" value="MFS general substrate transporter like domains"/>
    <property type="match status" value="2"/>
</dbReference>
<evidence type="ECO:0008006" key="5">
    <source>
        <dbReference type="Google" id="ProtNLM"/>
    </source>
</evidence>
<dbReference type="InterPro" id="IPR050327">
    <property type="entry name" value="Proton-linked_MCT"/>
</dbReference>
<dbReference type="EMBL" id="CAKKLH010000019">
    <property type="protein sequence ID" value="CAH0099431.1"/>
    <property type="molecule type" value="Genomic_DNA"/>
</dbReference>
<keyword evidence="2" id="KW-0812">Transmembrane</keyword>
<feature type="transmembrane region" description="Helical" evidence="2">
    <location>
        <begin position="106"/>
        <end position="130"/>
    </location>
</feature>
<evidence type="ECO:0000256" key="2">
    <source>
        <dbReference type="SAM" id="Phobius"/>
    </source>
</evidence>
<feature type="transmembrane region" description="Helical" evidence="2">
    <location>
        <begin position="434"/>
        <end position="456"/>
    </location>
</feature>
<comment type="caution">
    <text evidence="3">The sequence shown here is derived from an EMBL/GenBank/DDBJ whole genome shotgun (WGS) entry which is preliminary data.</text>
</comment>
<feature type="transmembrane region" description="Helical" evidence="2">
    <location>
        <begin position="168"/>
        <end position="189"/>
    </location>
</feature>
<evidence type="ECO:0000313" key="4">
    <source>
        <dbReference type="Proteomes" id="UP000789390"/>
    </source>
</evidence>
<feature type="transmembrane region" description="Helical" evidence="2">
    <location>
        <begin position="399"/>
        <end position="422"/>
    </location>
</feature>
<dbReference type="SUPFAM" id="SSF103473">
    <property type="entry name" value="MFS general substrate transporter"/>
    <property type="match status" value="1"/>
</dbReference>
<organism evidence="3 4">
    <name type="scientific">Daphnia galeata</name>
    <dbReference type="NCBI Taxonomy" id="27404"/>
    <lineage>
        <taxon>Eukaryota</taxon>
        <taxon>Metazoa</taxon>
        <taxon>Ecdysozoa</taxon>
        <taxon>Arthropoda</taxon>
        <taxon>Crustacea</taxon>
        <taxon>Branchiopoda</taxon>
        <taxon>Diplostraca</taxon>
        <taxon>Cladocera</taxon>
        <taxon>Anomopoda</taxon>
        <taxon>Daphniidae</taxon>
        <taxon>Daphnia</taxon>
    </lineage>
</organism>
<name>A0A8J2RBK0_9CRUS</name>
<sequence length="497" mass="54539">MTSDSDVKIHSGDENRKEMGKINKEEDELSFEYVVIPPDGGYGWIITGASLLVLLISDGILFSFGLILSELKNVLDEPAAKVAWIFSIQNGTSLISGMATFSNHFFGFRAVVIIGSLMGFVGLFTSSFVLSVYSLFFTFGIFFGIADGLVYTPAVVGVGFYFEKRRALATGIVLCGSGAGAFVFAPLIYWLIETYAIRGTFLILSGIYLNCTVFGSLLIPVKPVRRKRMDEVDLKLLDGTAGILTIENPPTPNEVKENVKHEREQSNMGISTTEIQPIINRCPPSIKKCFFSVLKLFKFSLFRSPTFVVVCVSSFFQSIGWFVPSMYITAHAVNIGIPKEKASFLLSILGICIMIGRILIGWISDHPKVSVLVLNNVGLTVAGLLIFLCPLILVSYELLVLFSVILGLAASCTTATRSILLGKLLGLENVNNSYSFMLVFHGTATIIGIPLAGLLFDIFGDYQITFYFAGSSILLSAFICYPLGRINRWEKLHNLKN</sequence>
<dbReference type="InterPro" id="IPR011701">
    <property type="entry name" value="MFS"/>
</dbReference>
<keyword evidence="4" id="KW-1185">Reference proteome</keyword>
<feature type="transmembrane region" description="Helical" evidence="2">
    <location>
        <begin position="462"/>
        <end position="484"/>
    </location>
</feature>
<feature type="transmembrane region" description="Helical" evidence="2">
    <location>
        <begin position="307"/>
        <end position="330"/>
    </location>
</feature>
<keyword evidence="2" id="KW-1133">Transmembrane helix</keyword>
<evidence type="ECO:0000256" key="1">
    <source>
        <dbReference type="SAM" id="MobiDB-lite"/>
    </source>
</evidence>
<dbReference type="Pfam" id="PF07690">
    <property type="entry name" value="MFS_1"/>
    <property type="match status" value="1"/>
</dbReference>
<reference evidence="3" key="1">
    <citation type="submission" date="2021-11" db="EMBL/GenBank/DDBJ databases">
        <authorList>
            <person name="Schell T."/>
        </authorList>
    </citation>
    <scope>NUCLEOTIDE SEQUENCE</scope>
    <source>
        <strain evidence="3">M5</strain>
    </source>
</reference>